<keyword evidence="11" id="KW-1185">Reference proteome</keyword>
<dbReference type="GO" id="GO:0004141">
    <property type="term" value="F:dethiobiotin synthase activity"/>
    <property type="evidence" value="ECO:0007669"/>
    <property type="project" value="UniProtKB-UniRule"/>
</dbReference>
<dbReference type="CDD" id="cd03109">
    <property type="entry name" value="DTBS"/>
    <property type="match status" value="1"/>
</dbReference>
<dbReference type="STRING" id="1121429.SAMN02745133_00918"/>
<dbReference type="OrthoDB" id="9802097at2"/>
<evidence type="ECO:0000256" key="7">
    <source>
        <dbReference type="ARBA" id="ARBA00022842"/>
    </source>
</evidence>
<evidence type="ECO:0000256" key="2">
    <source>
        <dbReference type="ARBA" id="ARBA00022598"/>
    </source>
</evidence>
<keyword evidence="7 9" id="KW-0460">Magnesium</keyword>
<dbReference type="FunFam" id="3.40.50.300:FF:000292">
    <property type="entry name" value="ATP-dependent dethiobiotin synthetase BioD"/>
    <property type="match status" value="1"/>
</dbReference>
<name>A0A1M4VGA4_9FIRM</name>
<feature type="binding site" evidence="9">
    <location>
        <position position="116"/>
    </location>
    <ligand>
        <name>Mg(2+)</name>
        <dbReference type="ChEBI" id="CHEBI:18420"/>
    </ligand>
</feature>
<dbReference type="UniPathway" id="UPA00078">
    <property type="reaction ID" value="UER00161"/>
</dbReference>
<evidence type="ECO:0000256" key="6">
    <source>
        <dbReference type="ARBA" id="ARBA00022840"/>
    </source>
</evidence>
<comment type="catalytic activity">
    <reaction evidence="8">
        <text>(7R,8S)-8-amino-7-(carboxyamino)nonanoate + ATP = (4R,5S)-dethiobiotin + ADP + phosphate + H(+)</text>
        <dbReference type="Rhea" id="RHEA:63684"/>
        <dbReference type="ChEBI" id="CHEBI:15378"/>
        <dbReference type="ChEBI" id="CHEBI:30616"/>
        <dbReference type="ChEBI" id="CHEBI:43474"/>
        <dbReference type="ChEBI" id="CHEBI:149470"/>
        <dbReference type="ChEBI" id="CHEBI:149473"/>
        <dbReference type="ChEBI" id="CHEBI:456216"/>
    </reaction>
</comment>
<evidence type="ECO:0000256" key="1">
    <source>
        <dbReference type="ARBA" id="ARBA00022490"/>
    </source>
</evidence>
<dbReference type="Gene3D" id="3.40.50.300">
    <property type="entry name" value="P-loop containing nucleotide triphosphate hydrolases"/>
    <property type="match status" value="1"/>
</dbReference>
<dbReference type="Proteomes" id="UP000184148">
    <property type="component" value="Unassembled WGS sequence"/>
</dbReference>
<dbReference type="PANTHER" id="PTHR43210">
    <property type="entry name" value="DETHIOBIOTIN SYNTHETASE"/>
    <property type="match status" value="1"/>
</dbReference>
<keyword evidence="4 9" id="KW-0547">Nucleotide-binding</keyword>
<organism evidence="10 11">
    <name type="scientific">Desulforamulus putei DSM 12395</name>
    <dbReference type="NCBI Taxonomy" id="1121429"/>
    <lineage>
        <taxon>Bacteria</taxon>
        <taxon>Bacillati</taxon>
        <taxon>Bacillota</taxon>
        <taxon>Clostridia</taxon>
        <taxon>Eubacteriales</taxon>
        <taxon>Peptococcaceae</taxon>
        <taxon>Desulforamulus</taxon>
    </lineage>
</organism>
<protein>
    <recommendedName>
        <fullName evidence="9">ATP-dependent dethiobiotin synthetase BioD</fullName>
        <ecNumber evidence="9">6.3.3.3</ecNumber>
    </recommendedName>
    <alternativeName>
        <fullName evidence="9">DTB synthetase</fullName>
        <shortName evidence="9">DTBS</shortName>
    </alternativeName>
    <alternativeName>
        <fullName evidence="9">Dethiobiotin synthase</fullName>
    </alternativeName>
</protein>
<feature type="binding site" evidence="9">
    <location>
        <begin position="205"/>
        <end position="207"/>
    </location>
    <ligand>
        <name>ATP</name>
        <dbReference type="ChEBI" id="CHEBI:30616"/>
    </ligand>
</feature>
<feature type="binding site" evidence="9">
    <location>
        <position position="42"/>
    </location>
    <ligand>
        <name>substrate</name>
    </ligand>
</feature>
<keyword evidence="2 9" id="KW-0436">Ligase</keyword>
<dbReference type="GO" id="GO:0005524">
    <property type="term" value="F:ATP binding"/>
    <property type="evidence" value="ECO:0007669"/>
    <property type="project" value="UniProtKB-UniRule"/>
</dbReference>
<evidence type="ECO:0000256" key="9">
    <source>
        <dbReference type="HAMAP-Rule" id="MF_00336"/>
    </source>
</evidence>
<dbReference type="GO" id="GO:0009102">
    <property type="term" value="P:biotin biosynthetic process"/>
    <property type="evidence" value="ECO:0007669"/>
    <property type="project" value="UniProtKB-UniRule"/>
</dbReference>
<proteinExistence type="inferred from homology"/>
<feature type="binding site" evidence="9">
    <location>
        <position position="17"/>
    </location>
    <ligand>
        <name>Mg(2+)</name>
        <dbReference type="ChEBI" id="CHEBI:18420"/>
    </ligand>
</feature>
<comment type="subcellular location">
    <subcellularLocation>
        <location evidence="9">Cytoplasm</location>
    </subcellularLocation>
</comment>
<comment type="catalytic activity">
    <reaction evidence="9">
        <text>(7R,8S)-7,8-diammoniononanoate + CO2 + ATP = (4R,5S)-dethiobiotin + ADP + phosphate + 3 H(+)</text>
        <dbReference type="Rhea" id="RHEA:15805"/>
        <dbReference type="ChEBI" id="CHEBI:15378"/>
        <dbReference type="ChEBI" id="CHEBI:16526"/>
        <dbReference type="ChEBI" id="CHEBI:30616"/>
        <dbReference type="ChEBI" id="CHEBI:43474"/>
        <dbReference type="ChEBI" id="CHEBI:149469"/>
        <dbReference type="ChEBI" id="CHEBI:149473"/>
        <dbReference type="ChEBI" id="CHEBI:456216"/>
        <dbReference type="EC" id="6.3.3.3"/>
    </reaction>
</comment>
<comment type="function">
    <text evidence="9">Catalyzes a mechanistically unusual reaction, the ATP-dependent insertion of CO2 between the N7 and N8 nitrogen atoms of 7,8-diaminopelargonic acid (DAPA, also called 7,8-diammoniononanoate) to form a ureido ring.</text>
</comment>
<comment type="similarity">
    <text evidence="9">Belongs to the dethiobiotin synthetase family.</text>
</comment>
<feature type="active site" evidence="9">
    <location>
        <position position="38"/>
    </location>
</feature>
<evidence type="ECO:0000256" key="3">
    <source>
        <dbReference type="ARBA" id="ARBA00022723"/>
    </source>
</evidence>
<comment type="cofactor">
    <cofactor evidence="9">
        <name>Mg(2+)</name>
        <dbReference type="ChEBI" id="CHEBI:18420"/>
    </cofactor>
</comment>
<reference evidence="11" key="1">
    <citation type="submission" date="2016-11" db="EMBL/GenBank/DDBJ databases">
        <authorList>
            <person name="Varghese N."/>
            <person name="Submissions S."/>
        </authorList>
    </citation>
    <scope>NUCLEOTIDE SEQUENCE [LARGE SCALE GENOMIC DNA]</scope>
    <source>
        <strain evidence="11">DSM 12395</strain>
    </source>
</reference>
<feature type="binding site" evidence="9">
    <location>
        <position position="55"/>
    </location>
    <ligand>
        <name>ATP</name>
        <dbReference type="ChEBI" id="CHEBI:30616"/>
    </ligand>
</feature>
<feature type="binding site" evidence="9">
    <location>
        <begin position="116"/>
        <end position="119"/>
    </location>
    <ligand>
        <name>ATP</name>
        <dbReference type="ChEBI" id="CHEBI:30616"/>
    </ligand>
</feature>
<evidence type="ECO:0000256" key="4">
    <source>
        <dbReference type="ARBA" id="ARBA00022741"/>
    </source>
</evidence>
<evidence type="ECO:0000256" key="5">
    <source>
        <dbReference type="ARBA" id="ARBA00022756"/>
    </source>
</evidence>
<evidence type="ECO:0000313" key="11">
    <source>
        <dbReference type="Proteomes" id="UP000184148"/>
    </source>
</evidence>
<evidence type="ECO:0000256" key="8">
    <source>
        <dbReference type="ARBA" id="ARBA00047386"/>
    </source>
</evidence>
<dbReference type="GO" id="GO:0042803">
    <property type="term" value="F:protein homodimerization activity"/>
    <property type="evidence" value="ECO:0007669"/>
    <property type="project" value="UniProtKB-ARBA"/>
</dbReference>
<dbReference type="NCBIfam" id="TIGR00347">
    <property type="entry name" value="bioD"/>
    <property type="match status" value="1"/>
</dbReference>
<dbReference type="InterPro" id="IPR004472">
    <property type="entry name" value="DTB_synth_BioD"/>
</dbReference>
<dbReference type="InterPro" id="IPR027417">
    <property type="entry name" value="P-loop_NTPase"/>
</dbReference>
<accession>A0A1M4VGA4</accession>
<dbReference type="PIRSF" id="PIRSF006755">
    <property type="entry name" value="DTB_synth"/>
    <property type="match status" value="1"/>
</dbReference>
<dbReference type="PANTHER" id="PTHR43210:SF2">
    <property type="entry name" value="ATP-DEPENDENT DETHIOBIOTIN SYNTHETASE BIOD 2"/>
    <property type="match status" value="1"/>
</dbReference>
<dbReference type="AlphaFoldDB" id="A0A1M4VGA4"/>
<evidence type="ECO:0000313" key="10">
    <source>
        <dbReference type="EMBL" id="SHE67900.1"/>
    </source>
</evidence>
<sequence>MAREIFVLGTDTDVGKTVISAGIMYRLLLKGYKACYFKPVSSGGADIGRDFYSYDVSFVKNVSGFHEVEDRINPFRFKTPVSPHLASSLENKKININVILDTYKELKKKYDFILVEGCGGLAVPLTDEGYMQYQLIKELGLGCVLVSKTTLGTINHTLLTLKFAENIGIKIEGILFNGYNGSRMEDDNIKTIGKLADIPVLGVIPRIVGINVENLQTGNLKAAFEESTCIEDLIAGTRIESKCTILRKLWNR</sequence>
<dbReference type="EC" id="6.3.3.3" evidence="9"/>
<comment type="pathway">
    <text evidence="9">Cofactor biosynthesis; biotin biosynthesis; biotin from 7,8-diaminononanoate: step 1/2.</text>
</comment>
<dbReference type="GO" id="GO:0000287">
    <property type="term" value="F:magnesium ion binding"/>
    <property type="evidence" value="ECO:0007669"/>
    <property type="project" value="UniProtKB-UniRule"/>
</dbReference>
<keyword evidence="6 9" id="KW-0067">ATP-binding</keyword>
<feature type="binding site" evidence="9">
    <location>
        <position position="55"/>
    </location>
    <ligand>
        <name>Mg(2+)</name>
        <dbReference type="ChEBI" id="CHEBI:18420"/>
    </ligand>
</feature>
<comment type="subunit">
    <text evidence="9">Homodimer.</text>
</comment>
<feature type="binding site" evidence="9">
    <location>
        <begin position="13"/>
        <end position="18"/>
    </location>
    <ligand>
        <name>ATP</name>
        <dbReference type="ChEBI" id="CHEBI:30616"/>
    </ligand>
</feature>
<dbReference type="EMBL" id="FQUY01000004">
    <property type="protein sequence ID" value="SHE67900.1"/>
    <property type="molecule type" value="Genomic_DNA"/>
</dbReference>
<keyword evidence="1 9" id="KW-0963">Cytoplasm</keyword>
<dbReference type="SUPFAM" id="SSF52540">
    <property type="entry name" value="P-loop containing nucleoside triphosphate hydrolases"/>
    <property type="match status" value="1"/>
</dbReference>
<keyword evidence="3 9" id="KW-0479">Metal-binding</keyword>
<dbReference type="GO" id="GO:0005829">
    <property type="term" value="C:cytosol"/>
    <property type="evidence" value="ECO:0007669"/>
    <property type="project" value="TreeGrafter"/>
</dbReference>
<keyword evidence="5 9" id="KW-0093">Biotin biosynthesis</keyword>
<dbReference type="Pfam" id="PF13500">
    <property type="entry name" value="AAA_26"/>
    <property type="match status" value="1"/>
</dbReference>
<gene>
    <name evidence="9" type="primary">bioD</name>
    <name evidence="10" type="ORF">SAMN02745133_00918</name>
</gene>
<dbReference type="RefSeq" id="WP_073236409.1">
    <property type="nucleotide sequence ID" value="NZ_FQUY01000004.1"/>
</dbReference>
<comment type="caution">
    <text evidence="9">Lacks conserved residue(s) required for the propagation of feature annotation.</text>
</comment>
<dbReference type="HAMAP" id="MF_00336">
    <property type="entry name" value="BioD"/>
    <property type="match status" value="1"/>
</dbReference>